<feature type="transmembrane region" description="Helical" evidence="1">
    <location>
        <begin position="148"/>
        <end position="170"/>
    </location>
</feature>
<accession>A0A9X3J6B2</accession>
<evidence type="ECO:0000313" key="3">
    <source>
        <dbReference type="EMBL" id="MCY1722444.1"/>
    </source>
</evidence>
<proteinExistence type="predicted"/>
<keyword evidence="1" id="KW-0472">Membrane</keyword>
<reference evidence="3" key="1">
    <citation type="submission" date="2022-11" db="EMBL/GenBank/DDBJ databases">
        <title>Marilongibacter aestuarii gen. nov., sp. nov., isolated from tidal flat sediment.</title>
        <authorList>
            <person name="Jiayan W."/>
        </authorList>
    </citation>
    <scope>NUCLEOTIDE SEQUENCE</scope>
    <source>
        <strain evidence="3">Z1-6</strain>
    </source>
</reference>
<name>A0A9X3J6B2_9BACT</name>
<feature type="transmembrane region" description="Helical" evidence="1">
    <location>
        <begin position="118"/>
        <end position="136"/>
    </location>
</feature>
<dbReference type="AlphaFoldDB" id="A0A9X3J6B2"/>
<protein>
    <recommendedName>
        <fullName evidence="2">Golvesin/Xly CBD-like domain-containing protein</fullName>
    </recommendedName>
</protein>
<dbReference type="CDD" id="cd06174">
    <property type="entry name" value="MFS"/>
    <property type="match status" value="1"/>
</dbReference>
<comment type="caution">
    <text evidence="3">The sequence shown here is derived from an EMBL/GenBank/DDBJ whole genome shotgun (WGS) entry which is preliminary data.</text>
</comment>
<sequence length="1114" mass="127562">MISLHNIFSIAKYERKTLFRSWFFRIFSILSLLVLFGMNFGMVIEGGGSEGWAIRAIPSAIPYFNLLILNVAQAVIAVFLASDFLKRDKKLDTTEVIYMRSMTNGEYVIGKTLGNMQVFMILNIAVVIMALIFNALSQGTAINWASYGIYLVLISIPTLVFIMGLSFLLMSVIRNQAITFVLILGYIGITLFLLQAKFYYIFDYMAFNIPMLSSEVVGFGNLALILAHRGIYFGLGTGFIFLTIFLLKRLPQSEAMTYFSLLFSFVFIGGAGYLAYNHINHFKKTDKLRAELVELNNKFVSETVPSVVANDLQVVHKGQTIDVTSLQTLVNDKQITIDKLIFSLNVGLKISSIKVNGIESPFLRDKHLVIVSDKIDFQPGDSARVEFTCSGSIDEAHCYLDIEPETMQEKYGKFVLNVDKRYAFIEPQYVLLTNEANWYPKTGVTYSSTNVSWYQSQFVNYKLRVKTTEGLQAISQGKISEVSPGEFVFDNETPLTQITLTIGNYKQLKMEKDSVEFGLWYFKGHDYFSDAFLESKDTLKNVIFEQFEDFKRTYNLEYNSPRLSLVEVPAQFKTYERMWTSIQEAVHPEQIFIPEKGYLMREADFEKQKERMSRWGRRGESDMTPQEKELRVLGEFLRKFTIELETDRNFRRGGQMDVEEKGNPYFIFPMLYNFQNNIQSDKWPITNRVFEAYLKNQVVDMRSVFMSSMNGESSDVMANIALQDLTFEEILADPDQKDIVYNVIKLKGDVLFSMIQWKAGQKEFETFLRGVLNENKFRNISFEEFDKEIYEAFGIELVPMMDDWFKAKSLPGYLISPIKAVKVKSGDAMKTMVSVKVTNFSEIEGLVKLSFRMGGGGPGGGRGGGMGGSDVIDNLIFLEAHQTKQLSYLLDGSPRMVILNTMTSKNIPQTMMEFFREVEEDLKAKPVAEERISDVPVQTKLPNETVVDNEDPEFQVTSTENISLLERLIIKEEEKKRKYEGVNWWRPPTNWTATTNTDFYGEYVRSAHYIKAGIGEMKASWNVPVKKPGYYDVYFYLTKMRSRGRDRNEENGNYNFTIYGEDGAEEAALEIQNADNGWCHLGSFYFGDEKAVIELSDKTQLRYVFADAVKIVEL</sequence>
<dbReference type="RefSeq" id="WP_343334770.1">
    <property type="nucleotide sequence ID" value="NZ_JAPOHD010000057.1"/>
</dbReference>
<feature type="transmembrane region" description="Helical" evidence="1">
    <location>
        <begin position="60"/>
        <end position="81"/>
    </location>
</feature>
<dbReference type="InterPro" id="IPR033803">
    <property type="entry name" value="CBD-like_Golvesin-Xly"/>
</dbReference>
<evidence type="ECO:0000256" key="1">
    <source>
        <dbReference type="SAM" id="Phobius"/>
    </source>
</evidence>
<dbReference type="Gene3D" id="1.10.390.10">
    <property type="entry name" value="Neutral Protease Domain 2"/>
    <property type="match status" value="1"/>
</dbReference>
<gene>
    <name evidence="3" type="ORF">OU798_18995</name>
</gene>
<feature type="transmembrane region" description="Helical" evidence="1">
    <location>
        <begin position="222"/>
        <end position="246"/>
    </location>
</feature>
<feature type="transmembrane region" description="Helical" evidence="1">
    <location>
        <begin position="258"/>
        <end position="276"/>
    </location>
</feature>
<dbReference type="Proteomes" id="UP001145087">
    <property type="component" value="Unassembled WGS sequence"/>
</dbReference>
<dbReference type="EMBL" id="JAPOHD010000057">
    <property type="protein sequence ID" value="MCY1722444.1"/>
    <property type="molecule type" value="Genomic_DNA"/>
</dbReference>
<evidence type="ECO:0000259" key="2">
    <source>
        <dbReference type="Pfam" id="PF25275"/>
    </source>
</evidence>
<dbReference type="Pfam" id="PF25275">
    <property type="entry name" value="Golvesin_C"/>
    <property type="match status" value="1"/>
</dbReference>
<evidence type="ECO:0000313" key="4">
    <source>
        <dbReference type="Proteomes" id="UP001145087"/>
    </source>
</evidence>
<dbReference type="InterPro" id="IPR027268">
    <property type="entry name" value="Peptidase_M4/M1_CTD_sf"/>
</dbReference>
<feature type="transmembrane region" description="Helical" evidence="1">
    <location>
        <begin position="177"/>
        <end position="202"/>
    </location>
</feature>
<feature type="transmembrane region" description="Helical" evidence="1">
    <location>
        <begin position="22"/>
        <end position="40"/>
    </location>
</feature>
<keyword evidence="1" id="KW-0812">Transmembrane</keyword>
<feature type="domain" description="Golvesin/Xly CBD-like" evidence="2">
    <location>
        <begin position="989"/>
        <end position="1112"/>
    </location>
</feature>
<keyword evidence="1" id="KW-1133">Transmembrane helix</keyword>
<keyword evidence="4" id="KW-1185">Reference proteome</keyword>
<organism evidence="3 4">
    <name type="scientific">Draconibacterium aestuarii</name>
    <dbReference type="NCBI Taxonomy" id="2998507"/>
    <lineage>
        <taxon>Bacteria</taxon>
        <taxon>Pseudomonadati</taxon>
        <taxon>Bacteroidota</taxon>
        <taxon>Bacteroidia</taxon>
        <taxon>Marinilabiliales</taxon>
        <taxon>Prolixibacteraceae</taxon>
        <taxon>Draconibacterium</taxon>
    </lineage>
</organism>